<feature type="chain" id="PRO_5045267996" evidence="6">
    <location>
        <begin position="23"/>
        <end position="301"/>
    </location>
</feature>
<dbReference type="Proteomes" id="UP001342418">
    <property type="component" value="Chromosome"/>
</dbReference>
<evidence type="ECO:0000256" key="5">
    <source>
        <dbReference type="ARBA" id="ARBA00022729"/>
    </source>
</evidence>
<keyword evidence="4" id="KW-0408">Iron</keyword>
<keyword evidence="8" id="KW-0449">Lipoprotein</keyword>
<evidence type="ECO:0000256" key="2">
    <source>
        <dbReference type="ARBA" id="ARBA00008814"/>
    </source>
</evidence>
<protein>
    <submittedName>
        <fullName evidence="8">Siderophore-binding lipoprotein YfiY</fullName>
    </submittedName>
</protein>
<proteinExistence type="inferred from homology"/>
<evidence type="ECO:0000256" key="1">
    <source>
        <dbReference type="ARBA" id="ARBA00004196"/>
    </source>
</evidence>
<organism evidence="8 9">
    <name type="scientific">Nitratireductor thuwali</name>
    <dbReference type="NCBI Taxonomy" id="2267699"/>
    <lineage>
        <taxon>Bacteria</taxon>
        <taxon>Pseudomonadati</taxon>
        <taxon>Pseudomonadota</taxon>
        <taxon>Alphaproteobacteria</taxon>
        <taxon>Hyphomicrobiales</taxon>
        <taxon>Phyllobacteriaceae</taxon>
        <taxon>Nitratireductor</taxon>
    </lineage>
</organism>
<feature type="domain" description="Fe/B12 periplasmic-binding" evidence="7">
    <location>
        <begin position="40"/>
        <end position="301"/>
    </location>
</feature>
<dbReference type="PANTHER" id="PTHR30532">
    <property type="entry name" value="IRON III DICITRATE-BINDING PERIPLASMIC PROTEIN"/>
    <property type="match status" value="1"/>
</dbReference>
<sequence>MKLLSKLAAAALFTLCAFSAHAGEIAHAMGVTTVPDAPKRIVVLTNEGTEALLALGITPVGAVNSWTGDPWYPHIAEQMAEVTPVGKESAVNLELVAALQPDLILGNKTRQEAIYPQLSAIAPTVFSERLRGDWRVNFKLYAEAVGQAKQGEDILAAFDAEIAALREKLGARTDERVSIVRILAGQIRIYQKDSFSGFILDQIGFNRPPNQDVNEFALRVGKESIPDMEGDRLIYFTYDTGDGEGEKATEEVLNDPLWQSLDVVKAGKVHAVDDVIWNTGGGILAARLMLKDIARIYGVAE</sequence>
<comment type="subcellular location">
    <subcellularLocation>
        <location evidence="1">Cell envelope</location>
    </subcellularLocation>
</comment>
<dbReference type="Pfam" id="PF01497">
    <property type="entry name" value="Peripla_BP_2"/>
    <property type="match status" value="1"/>
</dbReference>
<dbReference type="InterPro" id="IPR002491">
    <property type="entry name" value="ABC_transptr_periplasmic_BD"/>
</dbReference>
<dbReference type="RefSeq" id="WP_338531150.1">
    <property type="nucleotide sequence ID" value="NZ_CP030941.1"/>
</dbReference>
<reference evidence="8 9" key="1">
    <citation type="submission" date="2018-07" db="EMBL/GenBank/DDBJ databases">
        <title>Genome sequence of Nitratireductor thuwali#1536.</title>
        <authorList>
            <person name="Michoud G."/>
            <person name="Merlino G."/>
            <person name="Sefrji F.O."/>
            <person name="Daffonchio D."/>
        </authorList>
    </citation>
    <scope>NUCLEOTIDE SEQUENCE [LARGE SCALE GENOMIC DNA]</scope>
    <source>
        <strain evidence="9">Nit1536</strain>
    </source>
</reference>
<dbReference type="SUPFAM" id="SSF53807">
    <property type="entry name" value="Helical backbone' metal receptor"/>
    <property type="match status" value="1"/>
</dbReference>
<feature type="signal peptide" evidence="6">
    <location>
        <begin position="1"/>
        <end position="22"/>
    </location>
</feature>
<evidence type="ECO:0000259" key="7">
    <source>
        <dbReference type="PROSITE" id="PS50983"/>
    </source>
</evidence>
<evidence type="ECO:0000256" key="4">
    <source>
        <dbReference type="ARBA" id="ARBA00022496"/>
    </source>
</evidence>
<evidence type="ECO:0000313" key="9">
    <source>
        <dbReference type="Proteomes" id="UP001342418"/>
    </source>
</evidence>
<dbReference type="EMBL" id="CP030941">
    <property type="protein sequence ID" value="UUP18963.1"/>
    <property type="molecule type" value="Genomic_DNA"/>
</dbReference>
<evidence type="ECO:0000256" key="6">
    <source>
        <dbReference type="SAM" id="SignalP"/>
    </source>
</evidence>
<dbReference type="InterPro" id="IPR051313">
    <property type="entry name" value="Bact_iron-sidero_bind"/>
</dbReference>
<dbReference type="CDD" id="cd01146">
    <property type="entry name" value="FhuD"/>
    <property type="match status" value="1"/>
</dbReference>
<name>A0ABY5MNJ2_9HYPH</name>
<comment type="similarity">
    <text evidence="2">Belongs to the bacterial solute-binding protein 8 family.</text>
</comment>
<keyword evidence="4" id="KW-0406">Ion transport</keyword>
<keyword evidence="9" id="KW-1185">Reference proteome</keyword>
<evidence type="ECO:0000256" key="3">
    <source>
        <dbReference type="ARBA" id="ARBA00022448"/>
    </source>
</evidence>
<keyword evidence="5 6" id="KW-0732">Signal</keyword>
<gene>
    <name evidence="8" type="primary">yfiY</name>
    <name evidence="8" type="ORF">NTH_03449</name>
</gene>
<keyword evidence="4" id="KW-0410">Iron transport</keyword>
<dbReference type="PROSITE" id="PS50983">
    <property type="entry name" value="FE_B12_PBP"/>
    <property type="match status" value="1"/>
</dbReference>
<accession>A0ABY5MNJ2</accession>
<keyword evidence="3" id="KW-0813">Transport</keyword>
<evidence type="ECO:0000313" key="8">
    <source>
        <dbReference type="EMBL" id="UUP18963.1"/>
    </source>
</evidence>
<dbReference type="Gene3D" id="3.40.50.1980">
    <property type="entry name" value="Nitrogenase molybdenum iron protein domain"/>
    <property type="match status" value="2"/>
</dbReference>
<dbReference type="PANTHER" id="PTHR30532:SF21">
    <property type="entry name" value="SIDEROPHORE-BINDING LIPOPROTEIN YFIY-RELATED"/>
    <property type="match status" value="1"/>
</dbReference>